<comment type="caution">
    <text evidence="4">The sequence shown here is derived from an EMBL/GenBank/DDBJ whole genome shotgun (WGS) entry which is preliminary data.</text>
</comment>
<dbReference type="PROSITE" id="PS51257">
    <property type="entry name" value="PROKAR_LIPOPROTEIN"/>
    <property type="match status" value="1"/>
</dbReference>
<dbReference type="PANTHER" id="PTHR38593">
    <property type="entry name" value="BLR2558 PROTEIN"/>
    <property type="match status" value="1"/>
</dbReference>
<dbReference type="EMBL" id="JBHSYQ010000003">
    <property type="protein sequence ID" value="MFC6996879.1"/>
    <property type="molecule type" value="Genomic_DNA"/>
</dbReference>
<feature type="signal peptide" evidence="2">
    <location>
        <begin position="1"/>
        <end position="20"/>
    </location>
</feature>
<dbReference type="Proteomes" id="UP001596405">
    <property type="component" value="Unassembled WGS sequence"/>
</dbReference>
<name>A0ABW2DKL1_9BACT</name>
<keyword evidence="5" id="KW-1185">Reference proteome</keyword>
<protein>
    <submittedName>
        <fullName evidence="4">DUF4142 domain-containing protein</fullName>
    </submittedName>
</protein>
<dbReference type="InterPro" id="IPR012347">
    <property type="entry name" value="Ferritin-like"/>
</dbReference>
<dbReference type="Pfam" id="PF13628">
    <property type="entry name" value="DUF4142"/>
    <property type="match status" value="1"/>
</dbReference>
<reference evidence="5" key="1">
    <citation type="journal article" date="2019" name="Int. J. Syst. Evol. Microbiol.">
        <title>The Global Catalogue of Microorganisms (GCM) 10K type strain sequencing project: providing services to taxonomists for standard genome sequencing and annotation.</title>
        <authorList>
            <consortium name="The Broad Institute Genomics Platform"/>
            <consortium name="The Broad Institute Genome Sequencing Center for Infectious Disease"/>
            <person name="Wu L."/>
            <person name="Ma J."/>
        </authorList>
    </citation>
    <scope>NUCLEOTIDE SEQUENCE [LARGE SCALE GENOMIC DNA]</scope>
    <source>
        <strain evidence="5">CGMCC 4.7393</strain>
    </source>
</reference>
<evidence type="ECO:0000313" key="5">
    <source>
        <dbReference type="Proteomes" id="UP001596405"/>
    </source>
</evidence>
<evidence type="ECO:0000313" key="4">
    <source>
        <dbReference type="EMBL" id="MFC6996879.1"/>
    </source>
</evidence>
<dbReference type="Gene3D" id="1.20.1260.10">
    <property type="match status" value="1"/>
</dbReference>
<feature type="domain" description="DUF4142" evidence="3">
    <location>
        <begin position="79"/>
        <end position="214"/>
    </location>
</feature>
<keyword evidence="2" id="KW-0732">Signal</keyword>
<evidence type="ECO:0000259" key="3">
    <source>
        <dbReference type="Pfam" id="PF13628"/>
    </source>
</evidence>
<evidence type="ECO:0000256" key="2">
    <source>
        <dbReference type="SAM" id="SignalP"/>
    </source>
</evidence>
<organism evidence="4 5">
    <name type="scientific">Rufibacter roseus</name>
    <dbReference type="NCBI Taxonomy" id="1567108"/>
    <lineage>
        <taxon>Bacteria</taxon>
        <taxon>Pseudomonadati</taxon>
        <taxon>Bacteroidota</taxon>
        <taxon>Cytophagia</taxon>
        <taxon>Cytophagales</taxon>
        <taxon>Hymenobacteraceae</taxon>
        <taxon>Rufibacter</taxon>
    </lineage>
</organism>
<evidence type="ECO:0000256" key="1">
    <source>
        <dbReference type="SAM" id="MobiDB-lite"/>
    </source>
</evidence>
<dbReference type="InterPro" id="IPR025419">
    <property type="entry name" value="DUF4142"/>
</dbReference>
<accession>A0ABW2DKL1</accession>
<gene>
    <name evidence="4" type="ORF">ACFQHR_04545</name>
</gene>
<dbReference type="RefSeq" id="WP_161486749.1">
    <property type="nucleotide sequence ID" value="NZ_JBHSYQ010000003.1"/>
</dbReference>
<dbReference type="PANTHER" id="PTHR38593:SF1">
    <property type="entry name" value="BLR2558 PROTEIN"/>
    <property type="match status" value="1"/>
</dbReference>
<feature type="region of interest" description="Disordered" evidence="1">
    <location>
        <begin position="24"/>
        <end position="65"/>
    </location>
</feature>
<proteinExistence type="predicted"/>
<feature type="chain" id="PRO_5047540672" evidence="2">
    <location>
        <begin position="21"/>
        <end position="219"/>
    </location>
</feature>
<sequence>MKKTTLVMMAGALIFGAACTGTTTEGTTTTTAETTTDATAGSATSPGAAVAGSSNPNATATGTGTVGGADDVTSVTNLNDPTFLVTAASANMLEIEAGRLAVQNAANAEVKRYGQMMIDHHTAASKELMTVARQLNTEIPNVLLAPHQAMLDKVKGKTGTAFDEDYMDMMEASHKMTIAMFEAKSNNAENQAVKAFATKTLPTLRAHLEAADRLEGTVD</sequence>